<dbReference type="EMBL" id="JBICRM010000010">
    <property type="protein sequence ID" value="MFG1705344.1"/>
    <property type="molecule type" value="Genomic_DNA"/>
</dbReference>
<organism evidence="1 2">
    <name type="scientific">Nonomuraea marmarensis</name>
    <dbReference type="NCBI Taxonomy" id="3351344"/>
    <lineage>
        <taxon>Bacteria</taxon>
        <taxon>Bacillati</taxon>
        <taxon>Actinomycetota</taxon>
        <taxon>Actinomycetes</taxon>
        <taxon>Streptosporangiales</taxon>
        <taxon>Streptosporangiaceae</taxon>
        <taxon>Nonomuraea</taxon>
    </lineage>
</organism>
<dbReference type="RefSeq" id="WP_393167273.1">
    <property type="nucleotide sequence ID" value="NZ_JBICRM010000010.1"/>
</dbReference>
<gene>
    <name evidence="1" type="ORF">ACFLIM_19320</name>
</gene>
<evidence type="ECO:0000313" key="2">
    <source>
        <dbReference type="Proteomes" id="UP001603978"/>
    </source>
</evidence>
<comment type="caution">
    <text evidence="1">The sequence shown here is derived from an EMBL/GenBank/DDBJ whole genome shotgun (WGS) entry which is preliminary data.</text>
</comment>
<dbReference type="Proteomes" id="UP001603978">
    <property type="component" value="Unassembled WGS sequence"/>
</dbReference>
<reference evidence="1 2" key="1">
    <citation type="submission" date="2024-10" db="EMBL/GenBank/DDBJ databases">
        <authorList>
            <person name="Topkara A.R."/>
            <person name="Saygin H."/>
        </authorList>
    </citation>
    <scope>NUCLEOTIDE SEQUENCE [LARGE SCALE GENOMIC DNA]</scope>
    <source>
        <strain evidence="1 2">M3C6</strain>
    </source>
</reference>
<evidence type="ECO:0000313" key="1">
    <source>
        <dbReference type="EMBL" id="MFG1705344.1"/>
    </source>
</evidence>
<name>A0ABW7AE12_9ACTN</name>
<protein>
    <submittedName>
        <fullName evidence="1">Uncharacterized protein</fullName>
    </submittedName>
</protein>
<sequence length="73" mass="7923">MIRHLTENVILWPGPLGVLAPIPDCGRQGKAPVVLDPRHTISGSTCRDGFYLAASGDQDFVRSAVNDVRVRPL</sequence>
<accession>A0ABW7AE12</accession>
<keyword evidence="2" id="KW-1185">Reference proteome</keyword>
<proteinExistence type="predicted"/>